<dbReference type="Proteomes" id="UP000322225">
    <property type="component" value="Chromosome 8"/>
</dbReference>
<protein>
    <submittedName>
        <fullName evidence="2">Uncharacterized protein</fullName>
    </submittedName>
</protein>
<keyword evidence="1" id="KW-0812">Transmembrane</keyword>
<gene>
    <name evidence="2" type="ORF">CI109_104708</name>
</gene>
<sequence>MVISVTTHETREIHSTQVNGQIFNREEVTKIYVIEPAGKEKKQVVRGSDTIGESEGRLGLVAVVAIAWGAWLWWAFG</sequence>
<evidence type="ECO:0000313" key="2">
    <source>
        <dbReference type="EMBL" id="WWD20232.1"/>
    </source>
</evidence>
<keyword evidence="3" id="KW-1185">Reference proteome</keyword>
<dbReference type="AlphaFoldDB" id="A0AAJ8MYP0"/>
<dbReference type="EMBL" id="CP144058">
    <property type="protein sequence ID" value="WWD20232.1"/>
    <property type="molecule type" value="Genomic_DNA"/>
</dbReference>
<evidence type="ECO:0000256" key="1">
    <source>
        <dbReference type="SAM" id="Phobius"/>
    </source>
</evidence>
<reference evidence="2" key="2">
    <citation type="submission" date="2024-01" db="EMBL/GenBank/DDBJ databases">
        <title>Comparative genomics of Cryptococcus and Kwoniella reveals pathogenesis evolution and contrasting modes of karyotype evolution via chromosome fusion or intercentromeric recombination.</title>
        <authorList>
            <person name="Coelho M.A."/>
            <person name="David-Palma M."/>
            <person name="Shea T."/>
            <person name="Bowers K."/>
            <person name="McGinley-Smith S."/>
            <person name="Mohammad A.W."/>
            <person name="Gnirke A."/>
            <person name="Yurkov A.M."/>
            <person name="Nowrousian M."/>
            <person name="Sun S."/>
            <person name="Cuomo C.A."/>
            <person name="Heitman J."/>
        </authorList>
    </citation>
    <scope>NUCLEOTIDE SEQUENCE</scope>
    <source>
        <strain evidence="2">CBS 12478</strain>
    </source>
</reference>
<name>A0AAJ8MYP0_9TREE</name>
<accession>A0AAJ8MYP0</accession>
<reference evidence="2" key="1">
    <citation type="submission" date="2017-08" db="EMBL/GenBank/DDBJ databases">
        <authorList>
            <person name="Cuomo C."/>
            <person name="Billmyre B."/>
            <person name="Heitman J."/>
        </authorList>
    </citation>
    <scope>NUCLEOTIDE SEQUENCE</scope>
    <source>
        <strain evidence="2">CBS 12478</strain>
    </source>
</reference>
<proteinExistence type="predicted"/>
<organism evidence="2 3">
    <name type="scientific">Kwoniella shandongensis</name>
    <dbReference type="NCBI Taxonomy" id="1734106"/>
    <lineage>
        <taxon>Eukaryota</taxon>
        <taxon>Fungi</taxon>
        <taxon>Dikarya</taxon>
        <taxon>Basidiomycota</taxon>
        <taxon>Agaricomycotina</taxon>
        <taxon>Tremellomycetes</taxon>
        <taxon>Tremellales</taxon>
        <taxon>Cryptococcaceae</taxon>
        <taxon>Kwoniella</taxon>
    </lineage>
</organism>
<dbReference type="KEGG" id="ksn:90829990"/>
<evidence type="ECO:0000313" key="3">
    <source>
        <dbReference type="Proteomes" id="UP000322225"/>
    </source>
</evidence>
<feature type="transmembrane region" description="Helical" evidence="1">
    <location>
        <begin position="58"/>
        <end position="76"/>
    </location>
</feature>
<dbReference type="RefSeq" id="XP_065823611.1">
    <property type="nucleotide sequence ID" value="XM_065967539.1"/>
</dbReference>
<dbReference type="GeneID" id="90829990"/>
<keyword evidence="1" id="KW-1133">Transmembrane helix</keyword>
<keyword evidence="1" id="KW-0472">Membrane</keyword>